<dbReference type="InterPro" id="IPR003787">
    <property type="entry name" value="Sulphur_relay_DsrE/F-like"/>
</dbReference>
<sequence>MKHLILITFAFFSFLGTQNLLAQKTSHLPHNEKENYVVLTRKVPQLKPIIYAAKDLATQDGNTFGEFHVVICGKTILETKDHEQMKSYLDLAKNYNVKIFACGFSMKKFGVKASELPQEMEIVENGILYNFQLQKKGFKSITL</sequence>
<evidence type="ECO:0000313" key="2">
    <source>
        <dbReference type="EMBL" id="SEA25687.1"/>
    </source>
</evidence>
<dbReference type="SUPFAM" id="SSF75169">
    <property type="entry name" value="DsrEFH-like"/>
    <property type="match status" value="1"/>
</dbReference>
<dbReference type="Gene3D" id="3.40.1260.10">
    <property type="entry name" value="DsrEFH-like"/>
    <property type="match status" value="1"/>
</dbReference>
<keyword evidence="3" id="KW-1185">Reference proteome</keyword>
<dbReference type="STRING" id="908615.SAMN05421540_104161"/>
<protein>
    <submittedName>
        <fullName evidence="2">DsrE/DsrF-like family protein</fullName>
    </submittedName>
</protein>
<feature type="signal peptide" evidence="1">
    <location>
        <begin position="1"/>
        <end position="22"/>
    </location>
</feature>
<dbReference type="Pfam" id="PF02635">
    <property type="entry name" value="DsrE"/>
    <property type="match status" value="1"/>
</dbReference>
<proteinExistence type="predicted"/>
<dbReference type="EMBL" id="FNQF01000004">
    <property type="protein sequence ID" value="SEA25687.1"/>
    <property type="molecule type" value="Genomic_DNA"/>
</dbReference>
<reference evidence="2 3" key="1">
    <citation type="submission" date="2016-10" db="EMBL/GenBank/DDBJ databases">
        <authorList>
            <person name="de Groot N.N."/>
        </authorList>
    </citation>
    <scope>NUCLEOTIDE SEQUENCE [LARGE SCALE GENOMIC DNA]</scope>
    <source>
        <strain evidence="2 3">DSM 23581</strain>
    </source>
</reference>
<name>A0A1H3ZPQ6_9FLAO</name>
<dbReference type="RefSeq" id="WP_093241776.1">
    <property type="nucleotide sequence ID" value="NZ_FNQF01000004.1"/>
</dbReference>
<evidence type="ECO:0000313" key="3">
    <source>
        <dbReference type="Proteomes" id="UP000198820"/>
    </source>
</evidence>
<dbReference type="Proteomes" id="UP000198820">
    <property type="component" value="Unassembled WGS sequence"/>
</dbReference>
<dbReference type="InterPro" id="IPR027396">
    <property type="entry name" value="DsrEFH-like"/>
</dbReference>
<accession>A0A1H3ZPQ6</accession>
<organism evidence="2 3">
    <name type="scientific">Psychroflexus halocasei</name>
    <dbReference type="NCBI Taxonomy" id="908615"/>
    <lineage>
        <taxon>Bacteria</taxon>
        <taxon>Pseudomonadati</taxon>
        <taxon>Bacteroidota</taxon>
        <taxon>Flavobacteriia</taxon>
        <taxon>Flavobacteriales</taxon>
        <taxon>Flavobacteriaceae</taxon>
        <taxon>Psychroflexus</taxon>
    </lineage>
</organism>
<keyword evidence="1" id="KW-0732">Signal</keyword>
<dbReference type="AlphaFoldDB" id="A0A1H3ZPQ6"/>
<feature type="chain" id="PRO_5011782516" evidence="1">
    <location>
        <begin position="23"/>
        <end position="143"/>
    </location>
</feature>
<evidence type="ECO:0000256" key="1">
    <source>
        <dbReference type="SAM" id="SignalP"/>
    </source>
</evidence>
<gene>
    <name evidence="2" type="ORF">SAMN05421540_104161</name>
</gene>